<name>A0A9P7FT78_9AGAR</name>
<organism evidence="3 4">
    <name type="scientific">Sphagnurus paluster</name>
    <dbReference type="NCBI Taxonomy" id="117069"/>
    <lineage>
        <taxon>Eukaryota</taxon>
        <taxon>Fungi</taxon>
        <taxon>Dikarya</taxon>
        <taxon>Basidiomycota</taxon>
        <taxon>Agaricomycotina</taxon>
        <taxon>Agaricomycetes</taxon>
        <taxon>Agaricomycetidae</taxon>
        <taxon>Agaricales</taxon>
        <taxon>Tricholomatineae</taxon>
        <taxon>Lyophyllaceae</taxon>
        <taxon>Sphagnurus</taxon>
    </lineage>
</organism>
<proteinExistence type="inferred from homology"/>
<accession>A0A9P7FT78</accession>
<comment type="caution">
    <text evidence="3">The sequence shown here is derived from an EMBL/GenBank/DDBJ whole genome shotgun (WGS) entry which is preliminary data.</text>
</comment>
<dbReference type="PANTHER" id="PTHR33365">
    <property type="entry name" value="YALI0B05434P"/>
    <property type="match status" value="1"/>
</dbReference>
<dbReference type="PANTHER" id="PTHR33365:SF4">
    <property type="entry name" value="CYCLOCHLOROTINE BIOSYNTHESIS PROTEIN O"/>
    <property type="match status" value="1"/>
</dbReference>
<evidence type="ECO:0000313" key="3">
    <source>
        <dbReference type="EMBL" id="KAG5637899.1"/>
    </source>
</evidence>
<dbReference type="EMBL" id="JABCKI010005796">
    <property type="protein sequence ID" value="KAG5637899.1"/>
    <property type="molecule type" value="Genomic_DNA"/>
</dbReference>
<evidence type="ECO:0000256" key="1">
    <source>
        <dbReference type="ARBA" id="ARBA00004685"/>
    </source>
</evidence>
<reference evidence="3" key="1">
    <citation type="submission" date="2021-02" db="EMBL/GenBank/DDBJ databases">
        <authorList>
            <person name="Nieuwenhuis M."/>
            <person name="Van De Peppel L.J.J."/>
        </authorList>
    </citation>
    <scope>NUCLEOTIDE SEQUENCE</scope>
    <source>
        <strain evidence="3">D49</strain>
    </source>
</reference>
<gene>
    <name evidence="3" type="ORF">H0H81_002784</name>
</gene>
<evidence type="ECO:0000313" key="4">
    <source>
        <dbReference type="Proteomes" id="UP000717328"/>
    </source>
</evidence>
<dbReference type="Pfam" id="PF11807">
    <property type="entry name" value="UstYa"/>
    <property type="match status" value="1"/>
</dbReference>
<evidence type="ECO:0000256" key="2">
    <source>
        <dbReference type="ARBA" id="ARBA00035112"/>
    </source>
</evidence>
<reference evidence="3" key="2">
    <citation type="submission" date="2021-10" db="EMBL/GenBank/DDBJ databases">
        <title>Phylogenomics reveals ancestral predisposition of the termite-cultivated fungus Termitomyces towards a domesticated lifestyle.</title>
        <authorList>
            <person name="Auxier B."/>
            <person name="Grum-Grzhimaylo A."/>
            <person name="Cardenas M.E."/>
            <person name="Lodge J.D."/>
            <person name="Laessoe T."/>
            <person name="Pedersen O."/>
            <person name="Smith M.E."/>
            <person name="Kuyper T.W."/>
            <person name="Franco-Molano E.A."/>
            <person name="Baroni T.J."/>
            <person name="Aanen D.K."/>
        </authorList>
    </citation>
    <scope>NUCLEOTIDE SEQUENCE</scope>
    <source>
        <strain evidence="3">D49</strain>
    </source>
</reference>
<comment type="similarity">
    <text evidence="2">Belongs to the ustYa family.</text>
</comment>
<keyword evidence="4" id="KW-1185">Reference proteome</keyword>
<dbReference type="AlphaFoldDB" id="A0A9P7FT78"/>
<dbReference type="GO" id="GO:0043386">
    <property type="term" value="P:mycotoxin biosynthetic process"/>
    <property type="evidence" value="ECO:0007669"/>
    <property type="project" value="InterPro"/>
</dbReference>
<dbReference type="InterPro" id="IPR021765">
    <property type="entry name" value="UstYa-like"/>
</dbReference>
<sequence length="64" mass="7282">MKLDEHLAHCINSIRQSLQCSADISTITFKKPGGQEPRFDILHSCRDFEKIQDWGMMNSVGSTE</sequence>
<dbReference type="Proteomes" id="UP000717328">
    <property type="component" value="Unassembled WGS sequence"/>
</dbReference>
<dbReference type="OrthoDB" id="3687641at2759"/>
<comment type="pathway">
    <text evidence="1">Mycotoxin biosynthesis.</text>
</comment>
<protein>
    <submittedName>
        <fullName evidence="3">Uncharacterized protein</fullName>
    </submittedName>
</protein>
<feature type="non-terminal residue" evidence="3">
    <location>
        <position position="64"/>
    </location>
</feature>